<gene>
    <name evidence="3" type="ORF">Cvel_11137</name>
</gene>
<feature type="compositionally biased region" description="Polar residues" evidence="1">
    <location>
        <begin position="786"/>
        <end position="795"/>
    </location>
</feature>
<dbReference type="PANTHER" id="PTHR23011">
    <property type="entry name" value="CYCLIC NUCLEOTIDE-BINDING DOMAIN CONTAINING PROTEIN"/>
    <property type="match status" value="1"/>
</dbReference>
<feature type="compositionally biased region" description="Basic and acidic residues" evidence="1">
    <location>
        <begin position="25"/>
        <end position="42"/>
    </location>
</feature>
<dbReference type="InterPro" id="IPR018490">
    <property type="entry name" value="cNMP-bd_dom_sf"/>
</dbReference>
<accession>A0A0G4I5C4</accession>
<reference evidence="3" key="1">
    <citation type="submission" date="2014-11" db="EMBL/GenBank/DDBJ databases">
        <authorList>
            <person name="Otto D Thomas"/>
            <person name="Naeem Raeece"/>
        </authorList>
    </citation>
    <scope>NUCLEOTIDE SEQUENCE</scope>
</reference>
<dbReference type="EMBL" id="CDMZ01005181">
    <property type="protein sequence ID" value="CEM52209.1"/>
    <property type="molecule type" value="Genomic_DNA"/>
</dbReference>
<feature type="region of interest" description="Disordered" evidence="1">
    <location>
        <begin position="774"/>
        <end position="842"/>
    </location>
</feature>
<dbReference type="InterPro" id="IPR000595">
    <property type="entry name" value="cNMP-bd_dom"/>
</dbReference>
<evidence type="ECO:0000259" key="2">
    <source>
        <dbReference type="PROSITE" id="PS50042"/>
    </source>
</evidence>
<feature type="region of interest" description="Disordered" evidence="1">
    <location>
        <begin position="1"/>
        <end position="68"/>
    </location>
</feature>
<dbReference type="InterPro" id="IPR014710">
    <property type="entry name" value="RmlC-like_jellyroll"/>
</dbReference>
<dbReference type="PANTHER" id="PTHR23011:SF28">
    <property type="entry name" value="CYCLIC NUCLEOTIDE-BINDING DOMAIN CONTAINING PROTEIN"/>
    <property type="match status" value="1"/>
</dbReference>
<dbReference type="SUPFAM" id="SSF51206">
    <property type="entry name" value="cAMP-binding domain-like"/>
    <property type="match status" value="2"/>
</dbReference>
<feature type="compositionally biased region" description="Acidic residues" evidence="1">
    <location>
        <begin position="43"/>
        <end position="59"/>
    </location>
</feature>
<dbReference type="VEuPathDB" id="CryptoDB:Cvel_11137"/>
<sequence>MNAEDELDEASVGESDESLEDEGKDEAGKKGEKKNGAGGKEDDEKDEDGEEDEEEEFSDFGETTWGENEKTQTPLTVYSLQPPDHPLSPQNIPVEVPLHQRFISEEVSSFAPHQSPLSVASPLLKPKDYWTPIEALFGDDQESIRILRKAMGTKPPHGAGKKKRIPNFSRSLSHIHPFSRARSSPLLSSSTATGHNKTKAPLPPVTEPEKLQAAFDDLKFSFQRDKCVNAYIRKHPVYSALSDLEPLFHSFMLERINEEPFTRADHQADPDEGWTPKINKALHFMCLHVRDIGAFPHLSNRQLEMILKIMTIERFPAGSWVFKVGDPGLQLCLLLEGLAGVYTERPPDSLDPNSLEEKRRRNSNANTNMDSGRRPSTGGGGGGAGASRGGGGASIFSERVLGSSERKHRAEKEKEKDKLEGEQKTAAAPSSVLQEKDLAASTGMRAVMELSAGMTFGDAAIYGGDGRRMVSVRCSTDCYVGFFQKDNWSIRYRESHNEEATRLAAFLTSLPAFAGWTGHQVRTLAHVCKAKKFEPGETIIQPEMAYRGVAFLMSGSALVFRQVDVQAALSLPVEMQKRQTWRQVWLLTLPERRISAGEAFGVDAVHGSASAKGMLVASETCEVAQITAADFLRYVKGRAADLLLAEVGETKTDEELRQSFASEKKWAFLRKRILDRVTQSHRRVLERSEDELDDISVEFFHRARPPPLGDGTFESIPVIRWQRPPRLLVTDVTDFEYMNKSNSLRGSKSLGALSEGPPKTMSLREMIEASDRLRGLPDTKRRHGGQKSQVQQEGSGASRVEAEEAKEKQKKSGKRGDRQPLRFLPSHANVAFNESERQRVQRAKNMSMVRRNKSLAILTKL</sequence>
<feature type="region of interest" description="Disordered" evidence="1">
    <location>
        <begin position="179"/>
        <end position="205"/>
    </location>
</feature>
<dbReference type="AlphaFoldDB" id="A0A0G4I5C4"/>
<dbReference type="PROSITE" id="PS50042">
    <property type="entry name" value="CNMP_BINDING_3"/>
    <property type="match status" value="1"/>
</dbReference>
<feature type="region of interest" description="Disordered" evidence="1">
    <location>
        <begin position="345"/>
        <end position="436"/>
    </location>
</feature>
<feature type="domain" description="Cyclic nucleotide-binding" evidence="2">
    <location>
        <begin position="294"/>
        <end position="348"/>
    </location>
</feature>
<protein>
    <recommendedName>
        <fullName evidence="2">Cyclic nucleotide-binding domain-containing protein</fullName>
    </recommendedName>
</protein>
<proteinExistence type="predicted"/>
<name>A0A0G4I5C4_9ALVE</name>
<evidence type="ECO:0000256" key="1">
    <source>
        <dbReference type="SAM" id="MobiDB-lite"/>
    </source>
</evidence>
<dbReference type="Gene3D" id="2.60.120.10">
    <property type="entry name" value="Jelly Rolls"/>
    <property type="match status" value="2"/>
</dbReference>
<feature type="compositionally biased region" description="Gly residues" evidence="1">
    <location>
        <begin position="377"/>
        <end position="393"/>
    </location>
</feature>
<organism evidence="3">
    <name type="scientific">Chromera velia CCMP2878</name>
    <dbReference type="NCBI Taxonomy" id="1169474"/>
    <lineage>
        <taxon>Eukaryota</taxon>
        <taxon>Sar</taxon>
        <taxon>Alveolata</taxon>
        <taxon>Colpodellida</taxon>
        <taxon>Chromeraceae</taxon>
        <taxon>Chromera</taxon>
    </lineage>
</organism>
<feature type="compositionally biased region" description="Acidic residues" evidence="1">
    <location>
        <begin position="1"/>
        <end position="24"/>
    </location>
</feature>
<evidence type="ECO:0000313" key="3">
    <source>
        <dbReference type="EMBL" id="CEM52209.1"/>
    </source>
</evidence>
<feature type="compositionally biased region" description="Basic and acidic residues" evidence="1">
    <location>
        <begin position="404"/>
        <end position="423"/>
    </location>
</feature>
<feature type="compositionally biased region" description="Low complexity" evidence="1">
    <location>
        <begin position="179"/>
        <end position="193"/>
    </location>
</feature>